<dbReference type="InterPro" id="IPR005024">
    <property type="entry name" value="Snf7_fam"/>
</dbReference>
<sequence>MKKALAAATEFFNPVDPKELVRKWQATLRQEQRALDRQVREIKVEENKVKKSIKEAAKRGDLVTAKTLAKEVIHSRHAVSRLVTNKAQLMSIGNALTTQMAMVRVTATLSKSTEVMQAVTAAMRMPEMQKTMMEMSREMMKAGLIDEMMSDAVDGALDDAELDEETEEQDVGCGPSWACLGAADDLGSSYKTLAALAEACIKLECMPVRNAAQPQQEAGEEEEEDDMAQLQARLQAVKS</sequence>
<dbReference type="EMBL" id="BLLF01003154">
    <property type="protein sequence ID" value="GFH26522.1"/>
    <property type="molecule type" value="Genomic_DNA"/>
</dbReference>
<gene>
    <name evidence="3" type="ORF">HaLaN_24687</name>
</gene>
<accession>A0A6A0A4V7</accession>
<dbReference type="Pfam" id="PF03357">
    <property type="entry name" value="Snf7"/>
    <property type="match status" value="1"/>
</dbReference>
<evidence type="ECO:0008006" key="5">
    <source>
        <dbReference type="Google" id="ProtNLM"/>
    </source>
</evidence>
<proteinExistence type="predicted"/>
<protein>
    <recommendedName>
        <fullName evidence="5">Charged multivesicular body protein 3</fullName>
    </recommendedName>
</protein>
<dbReference type="AlphaFoldDB" id="A0A6A0A4V7"/>
<name>A0A6A0A4V7_HAELA</name>
<keyword evidence="4" id="KW-1185">Reference proteome</keyword>
<feature type="compositionally biased region" description="Acidic residues" evidence="2">
    <location>
        <begin position="218"/>
        <end position="227"/>
    </location>
</feature>
<organism evidence="3 4">
    <name type="scientific">Haematococcus lacustris</name>
    <name type="common">Green alga</name>
    <name type="synonym">Haematococcus pluvialis</name>
    <dbReference type="NCBI Taxonomy" id="44745"/>
    <lineage>
        <taxon>Eukaryota</taxon>
        <taxon>Viridiplantae</taxon>
        <taxon>Chlorophyta</taxon>
        <taxon>core chlorophytes</taxon>
        <taxon>Chlorophyceae</taxon>
        <taxon>CS clade</taxon>
        <taxon>Chlamydomonadales</taxon>
        <taxon>Haematococcaceae</taxon>
        <taxon>Haematococcus</taxon>
    </lineage>
</organism>
<dbReference type="Proteomes" id="UP000485058">
    <property type="component" value="Unassembled WGS sequence"/>
</dbReference>
<evidence type="ECO:0000256" key="1">
    <source>
        <dbReference type="SAM" id="Coils"/>
    </source>
</evidence>
<evidence type="ECO:0000256" key="2">
    <source>
        <dbReference type="SAM" id="MobiDB-lite"/>
    </source>
</evidence>
<comment type="caution">
    <text evidence="3">The sequence shown here is derived from an EMBL/GenBank/DDBJ whole genome shotgun (WGS) entry which is preliminary data.</text>
</comment>
<dbReference type="PANTHER" id="PTHR10476">
    <property type="entry name" value="CHARGED MULTIVESICULAR BODY PROTEIN"/>
    <property type="match status" value="1"/>
</dbReference>
<evidence type="ECO:0000313" key="4">
    <source>
        <dbReference type="Proteomes" id="UP000485058"/>
    </source>
</evidence>
<feature type="coiled-coil region" evidence="1">
    <location>
        <begin position="21"/>
        <end position="55"/>
    </location>
</feature>
<dbReference type="GO" id="GO:0007034">
    <property type="term" value="P:vacuolar transport"/>
    <property type="evidence" value="ECO:0007669"/>
    <property type="project" value="InterPro"/>
</dbReference>
<reference evidence="3 4" key="1">
    <citation type="submission" date="2020-02" db="EMBL/GenBank/DDBJ databases">
        <title>Draft genome sequence of Haematococcus lacustris strain NIES-144.</title>
        <authorList>
            <person name="Morimoto D."/>
            <person name="Nakagawa S."/>
            <person name="Yoshida T."/>
            <person name="Sawayama S."/>
        </authorList>
    </citation>
    <scope>NUCLEOTIDE SEQUENCE [LARGE SCALE GENOMIC DNA]</scope>
    <source>
        <strain evidence="3 4">NIES-144</strain>
    </source>
</reference>
<evidence type="ECO:0000313" key="3">
    <source>
        <dbReference type="EMBL" id="GFH26522.1"/>
    </source>
</evidence>
<keyword evidence="1" id="KW-0175">Coiled coil</keyword>
<dbReference type="Gene3D" id="6.10.140.1230">
    <property type="match status" value="1"/>
</dbReference>
<feature type="region of interest" description="Disordered" evidence="2">
    <location>
        <begin position="210"/>
        <end position="229"/>
    </location>
</feature>